<proteinExistence type="predicted"/>
<dbReference type="PROSITE" id="PS51186">
    <property type="entry name" value="GNAT"/>
    <property type="match status" value="1"/>
</dbReference>
<comment type="caution">
    <text evidence="2">The sequence shown here is derived from an EMBL/GenBank/DDBJ whole genome shotgun (WGS) entry which is preliminary data.</text>
</comment>
<dbReference type="InterPro" id="IPR016181">
    <property type="entry name" value="Acyl_CoA_acyltransferase"/>
</dbReference>
<evidence type="ECO:0000313" key="2">
    <source>
        <dbReference type="EMBL" id="MEE4543278.1"/>
    </source>
</evidence>
<keyword evidence="2" id="KW-0012">Acyltransferase</keyword>
<dbReference type="InterPro" id="IPR000182">
    <property type="entry name" value="GNAT_dom"/>
</dbReference>
<name>A0ABU7PBU7_9ACTN</name>
<evidence type="ECO:0000313" key="3">
    <source>
        <dbReference type="Proteomes" id="UP001344658"/>
    </source>
</evidence>
<dbReference type="RefSeq" id="WP_330795765.1">
    <property type="nucleotide sequence ID" value="NZ_JAZEWV010000010.1"/>
</dbReference>
<dbReference type="GO" id="GO:0016746">
    <property type="term" value="F:acyltransferase activity"/>
    <property type="evidence" value="ECO:0007669"/>
    <property type="project" value="UniProtKB-KW"/>
</dbReference>
<sequence>MGNEATLLGAYDAQLRGAPAVLPAGVTAERDGPLTRLVGQFRGFVSAPADLGVPEGPELDALIVRQRDYFAARGEGVEWKIRGHDRPAGLPGALRAAGFVPEDRETVMIGRTERMTGDAPEPAGVTLRRTERPEDFRAIGALLTEVWDLDLTFLGADLLSRVAAAPEEIAVFLAEADGRPVSAAWLVFRPGTEFAGLWGGSTLAAYRGRGIYRALVGVRARLAAARGVRYLQVDASDASAPVLARMGFQAVTTTTPYVWSPPTP</sequence>
<keyword evidence="2" id="KW-0808">Transferase</keyword>
<organism evidence="2 3">
    <name type="scientific">Actinacidiphila polyblastidii</name>
    <dbReference type="NCBI Taxonomy" id="3110430"/>
    <lineage>
        <taxon>Bacteria</taxon>
        <taxon>Bacillati</taxon>
        <taxon>Actinomycetota</taxon>
        <taxon>Actinomycetes</taxon>
        <taxon>Kitasatosporales</taxon>
        <taxon>Streptomycetaceae</taxon>
        <taxon>Actinacidiphila</taxon>
    </lineage>
</organism>
<feature type="domain" description="N-acetyltransferase" evidence="1">
    <location>
        <begin position="125"/>
        <end position="264"/>
    </location>
</feature>
<dbReference type="SUPFAM" id="SSF55729">
    <property type="entry name" value="Acyl-CoA N-acyltransferases (Nat)"/>
    <property type="match status" value="1"/>
</dbReference>
<dbReference type="Pfam" id="PF00583">
    <property type="entry name" value="Acetyltransf_1"/>
    <property type="match status" value="1"/>
</dbReference>
<accession>A0ABU7PBU7</accession>
<protein>
    <submittedName>
        <fullName evidence="2">GNAT family N-acetyltransferase</fullName>
        <ecNumber evidence="2">2.3.1.-</ecNumber>
    </submittedName>
</protein>
<dbReference type="Proteomes" id="UP001344658">
    <property type="component" value="Unassembled WGS sequence"/>
</dbReference>
<evidence type="ECO:0000259" key="1">
    <source>
        <dbReference type="PROSITE" id="PS51186"/>
    </source>
</evidence>
<keyword evidence="3" id="KW-1185">Reference proteome</keyword>
<reference evidence="2 3" key="1">
    <citation type="submission" date="2023-12" db="EMBL/GenBank/DDBJ databases">
        <title>Streptomyces sp. V4-01.</title>
        <authorList>
            <person name="Somphong A."/>
            <person name="Phongsopitanun W."/>
        </authorList>
    </citation>
    <scope>NUCLEOTIDE SEQUENCE [LARGE SCALE GENOMIC DNA]</scope>
    <source>
        <strain evidence="2 3">V4-01</strain>
    </source>
</reference>
<dbReference type="EMBL" id="JAZEWV010000010">
    <property type="protein sequence ID" value="MEE4543278.1"/>
    <property type="molecule type" value="Genomic_DNA"/>
</dbReference>
<dbReference type="EC" id="2.3.1.-" evidence="2"/>
<dbReference type="CDD" id="cd04301">
    <property type="entry name" value="NAT_SF"/>
    <property type="match status" value="1"/>
</dbReference>
<gene>
    <name evidence="2" type="ORF">V2S66_15035</name>
</gene>
<dbReference type="Gene3D" id="3.40.630.30">
    <property type="match status" value="1"/>
</dbReference>